<dbReference type="Gene3D" id="3.40.50.720">
    <property type="entry name" value="NAD(P)-binding Rossmann-like Domain"/>
    <property type="match status" value="1"/>
</dbReference>
<dbReference type="Gene3D" id="1.10.1040.10">
    <property type="entry name" value="N-(1-d-carboxylethyl)-l-norvaline Dehydrogenase, domain 2"/>
    <property type="match status" value="1"/>
</dbReference>
<dbReference type="SUPFAM" id="SSF51735">
    <property type="entry name" value="NAD(P)-binding Rossmann-fold domains"/>
    <property type="match status" value="1"/>
</dbReference>
<dbReference type="InterPro" id="IPR006176">
    <property type="entry name" value="3-OHacyl-CoA_DH_NAD-bd"/>
</dbReference>
<comment type="similarity">
    <text evidence="2">Belongs to the 3-hydroxyacyl-CoA dehydrogenase family.</text>
</comment>
<dbReference type="GO" id="GO:0006635">
    <property type="term" value="P:fatty acid beta-oxidation"/>
    <property type="evidence" value="ECO:0007669"/>
    <property type="project" value="TreeGrafter"/>
</dbReference>
<dbReference type="Pfam" id="PF02737">
    <property type="entry name" value="3HCDH_N"/>
    <property type="match status" value="1"/>
</dbReference>
<dbReference type="GO" id="GO:0070403">
    <property type="term" value="F:NAD+ binding"/>
    <property type="evidence" value="ECO:0007669"/>
    <property type="project" value="InterPro"/>
</dbReference>
<feature type="non-terminal residue" evidence="6">
    <location>
        <position position="126"/>
    </location>
</feature>
<gene>
    <name evidence="6" type="ORF">FC695_16630</name>
</gene>
<dbReference type="InterPro" id="IPR036291">
    <property type="entry name" value="NAD(P)-bd_dom_sf"/>
</dbReference>
<evidence type="ECO:0000313" key="6">
    <source>
        <dbReference type="EMBL" id="TKJ02433.1"/>
    </source>
</evidence>
<evidence type="ECO:0000259" key="4">
    <source>
        <dbReference type="Pfam" id="PF00725"/>
    </source>
</evidence>
<dbReference type="InterPro" id="IPR008927">
    <property type="entry name" value="6-PGluconate_DH-like_C_sf"/>
</dbReference>
<comment type="pathway">
    <text evidence="1">Lipid metabolism; butanoate metabolism.</text>
</comment>
<dbReference type="AlphaFoldDB" id="A0A9X9F5P2"/>
<sequence length="126" mass="14373">HFMNPVYMKPSIEVIRGYLTSDETVEKAQSFLKQLDKDAIVVNDQTGFVSNRISHLFMNESAWVVMDGVATPKQVDDIFKKCFGHTMGPLETADLIGLDTVLHSLNVLYEEYQDPKFRCCPLLKKM</sequence>
<feature type="non-terminal residue" evidence="6">
    <location>
        <position position="1"/>
    </location>
</feature>
<comment type="caution">
    <text evidence="6">The sequence shown here is derived from an EMBL/GenBank/DDBJ whole genome shotgun (WGS) entry which is preliminary data.</text>
</comment>
<accession>A0A9X9F5P2</accession>
<keyword evidence="3" id="KW-0560">Oxidoreductase</keyword>
<evidence type="ECO:0000313" key="7">
    <source>
        <dbReference type="Proteomes" id="UP000308444"/>
    </source>
</evidence>
<dbReference type="PANTHER" id="PTHR48075:SF5">
    <property type="entry name" value="3-HYDROXYBUTYRYL-COA DEHYDROGENASE"/>
    <property type="match status" value="1"/>
</dbReference>
<reference evidence="6 7" key="1">
    <citation type="journal article" date="2019" name="Environ. Microbiol.">
        <title>An active ?-lactamase is a part of an orchestrated cell wall stress resistance network of Bacillus subtilis and related rhizosphere species.</title>
        <authorList>
            <person name="Bucher T."/>
            <person name="Keren-Paz A."/>
            <person name="Hausser J."/>
            <person name="Olender T."/>
            <person name="Cytryn E."/>
            <person name="Kolodkin-Gal I."/>
        </authorList>
    </citation>
    <scope>NUCLEOTIDE SEQUENCE [LARGE SCALE GENOMIC DNA]</scope>
    <source>
        <strain evidence="6 7">I32</strain>
    </source>
</reference>
<evidence type="ECO:0000256" key="2">
    <source>
        <dbReference type="ARBA" id="ARBA00009463"/>
    </source>
</evidence>
<feature type="domain" description="3-hydroxyacyl-CoA dehydrogenase NAD binding" evidence="5">
    <location>
        <begin position="1"/>
        <end position="44"/>
    </location>
</feature>
<dbReference type="InterPro" id="IPR013328">
    <property type="entry name" value="6PGD_dom2"/>
</dbReference>
<dbReference type="InterPro" id="IPR006108">
    <property type="entry name" value="3HC_DH_C"/>
</dbReference>
<protein>
    <submittedName>
        <fullName evidence="6">3-hydroxyacyl-CoA dehydrogenase family protein</fullName>
    </submittedName>
</protein>
<evidence type="ECO:0000259" key="5">
    <source>
        <dbReference type="Pfam" id="PF02737"/>
    </source>
</evidence>
<evidence type="ECO:0000256" key="3">
    <source>
        <dbReference type="ARBA" id="ARBA00023002"/>
    </source>
</evidence>
<dbReference type="EMBL" id="SZOH01001065">
    <property type="protein sequence ID" value="TKJ02433.1"/>
    <property type="molecule type" value="Genomic_DNA"/>
</dbReference>
<proteinExistence type="inferred from homology"/>
<dbReference type="PANTHER" id="PTHR48075">
    <property type="entry name" value="3-HYDROXYACYL-COA DEHYDROGENASE FAMILY PROTEIN"/>
    <property type="match status" value="1"/>
</dbReference>
<feature type="domain" description="3-hydroxyacyl-CoA dehydrogenase C-terminal" evidence="4">
    <location>
        <begin position="47"/>
        <end position="126"/>
    </location>
</feature>
<name>A0A9X9F5P2_BACCE</name>
<dbReference type="SUPFAM" id="SSF48179">
    <property type="entry name" value="6-phosphogluconate dehydrogenase C-terminal domain-like"/>
    <property type="match status" value="1"/>
</dbReference>
<organism evidence="6 7">
    <name type="scientific">Bacillus cereus</name>
    <dbReference type="NCBI Taxonomy" id="1396"/>
    <lineage>
        <taxon>Bacteria</taxon>
        <taxon>Bacillati</taxon>
        <taxon>Bacillota</taxon>
        <taxon>Bacilli</taxon>
        <taxon>Bacillales</taxon>
        <taxon>Bacillaceae</taxon>
        <taxon>Bacillus</taxon>
        <taxon>Bacillus cereus group</taxon>
    </lineage>
</organism>
<evidence type="ECO:0000256" key="1">
    <source>
        <dbReference type="ARBA" id="ARBA00005086"/>
    </source>
</evidence>
<dbReference type="Pfam" id="PF00725">
    <property type="entry name" value="3HCDH"/>
    <property type="match status" value="1"/>
</dbReference>
<dbReference type="GO" id="GO:0008691">
    <property type="term" value="F:3-hydroxybutyryl-CoA dehydrogenase activity"/>
    <property type="evidence" value="ECO:0007669"/>
    <property type="project" value="TreeGrafter"/>
</dbReference>
<dbReference type="Proteomes" id="UP000308444">
    <property type="component" value="Unassembled WGS sequence"/>
</dbReference>